<sequence>MSYVSPTCVRTMSGQTKLSHTRTPCAPFTANWAPTSAPLRIVPKPFSVTYKPTLVLTSSSNGTTSVYTPFKPLSPLFTLPTVLRLSLSLLSLPNSTVTFLALSQSRIFLGFRNSPCSMAIRGVDFKWYDGFFLSMLATSVYPLIVISEDNGLAAGMGL</sequence>
<evidence type="ECO:0000313" key="1">
    <source>
        <dbReference type="EMBL" id="RVX18650.1"/>
    </source>
</evidence>
<evidence type="ECO:0000313" key="2">
    <source>
        <dbReference type="Proteomes" id="UP000288805"/>
    </source>
</evidence>
<comment type="caution">
    <text evidence="1">The sequence shown here is derived from an EMBL/GenBank/DDBJ whole genome shotgun (WGS) entry which is preliminary data.</text>
</comment>
<organism evidence="1 2">
    <name type="scientific">Vitis vinifera</name>
    <name type="common">Grape</name>
    <dbReference type="NCBI Taxonomy" id="29760"/>
    <lineage>
        <taxon>Eukaryota</taxon>
        <taxon>Viridiplantae</taxon>
        <taxon>Streptophyta</taxon>
        <taxon>Embryophyta</taxon>
        <taxon>Tracheophyta</taxon>
        <taxon>Spermatophyta</taxon>
        <taxon>Magnoliopsida</taxon>
        <taxon>eudicotyledons</taxon>
        <taxon>Gunneridae</taxon>
        <taxon>Pentapetalae</taxon>
        <taxon>rosids</taxon>
        <taxon>Vitales</taxon>
        <taxon>Vitaceae</taxon>
        <taxon>Viteae</taxon>
        <taxon>Vitis</taxon>
    </lineage>
</organism>
<name>A0A438KBU2_VITVI</name>
<dbReference type="AlphaFoldDB" id="A0A438KBU2"/>
<proteinExistence type="predicted"/>
<accession>A0A438KBU2</accession>
<protein>
    <submittedName>
        <fullName evidence="1">Uncharacterized protein</fullName>
    </submittedName>
</protein>
<reference evidence="1 2" key="1">
    <citation type="journal article" date="2018" name="PLoS Genet.">
        <title>Population sequencing reveals clonal diversity and ancestral inbreeding in the grapevine cultivar Chardonnay.</title>
        <authorList>
            <person name="Roach M.J."/>
            <person name="Johnson D.L."/>
            <person name="Bohlmann J."/>
            <person name="van Vuuren H.J."/>
            <person name="Jones S.J."/>
            <person name="Pretorius I.S."/>
            <person name="Schmidt S.A."/>
            <person name="Borneman A.R."/>
        </authorList>
    </citation>
    <scope>NUCLEOTIDE SEQUENCE [LARGE SCALE GENOMIC DNA]</scope>
    <source>
        <strain evidence="2">cv. Chardonnay</strain>
        <tissue evidence="1">Leaf</tissue>
    </source>
</reference>
<gene>
    <name evidence="1" type="ORF">CK203_006604</name>
</gene>
<dbReference type="Proteomes" id="UP000288805">
    <property type="component" value="Unassembled WGS sequence"/>
</dbReference>
<dbReference type="EMBL" id="QGNW01000011">
    <property type="protein sequence ID" value="RVX18650.1"/>
    <property type="molecule type" value="Genomic_DNA"/>
</dbReference>